<feature type="compositionally biased region" description="Polar residues" evidence="1">
    <location>
        <begin position="61"/>
        <end position="73"/>
    </location>
</feature>
<sequence length="437" mass="49677">MAAKSPTTSVKSREIIGGDQFSQRREVFDKHDTVFVPLPSPTAVTPTYRQVEPIITTNHGITTSNFKRNTPGYSSMRETRSEDRNYDFRPRKYSDNFTSELNQSDDVDYRYSMAERNRRLSKLRRDFLKSNLHEPGEGTFTRSGVRASLPTTNTVSAIKYKIENINIYKFPFAEPYSTPTPTRRVVVDLGSPNGDDANKENNPTPDVPKHQSLPNESPGSPKFDHQKLYEELLKRYSPTRKPVNWTLPPTRPKVVGSVPKSTSSAADSIDSTDRKDPETPNGDADEVFEKKEQDIKGNIQESKTNENVEQSRVEDIKPNIEILHNGPEVSENEYEPDKKENANNKANDSKVSLSELEENDVVPELSAFKRQLSRESAKKIPIDKITDLTIPALLEKMTEESEKSQNHTNNGKKPCQRLYQVWKNNAKEDRKVGFLCL</sequence>
<evidence type="ECO:0000313" key="3">
    <source>
        <dbReference type="Proteomes" id="UP000838756"/>
    </source>
</evidence>
<dbReference type="OrthoDB" id="7294464at2759"/>
<feature type="region of interest" description="Disordered" evidence="1">
    <location>
        <begin position="1"/>
        <end position="23"/>
    </location>
</feature>
<comment type="caution">
    <text evidence="2">The sequence shown here is derived from an EMBL/GenBank/DDBJ whole genome shotgun (WGS) entry which is preliminary data.</text>
</comment>
<feature type="compositionally biased region" description="Basic and acidic residues" evidence="1">
    <location>
        <begin position="303"/>
        <end position="318"/>
    </location>
</feature>
<feature type="region of interest" description="Disordered" evidence="1">
    <location>
        <begin position="61"/>
        <end position="82"/>
    </location>
</feature>
<evidence type="ECO:0000313" key="2">
    <source>
        <dbReference type="EMBL" id="CAH2239456.1"/>
    </source>
</evidence>
<dbReference type="EMBL" id="CAKXAJ010025439">
    <property type="protein sequence ID" value="CAH2239456.1"/>
    <property type="molecule type" value="Genomic_DNA"/>
</dbReference>
<evidence type="ECO:0000256" key="1">
    <source>
        <dbReference type="SAM" id="MobiDB-lite"/>
    </source>
</evidence>
<feature type="region of interest" description="Disordered" evidence="1">
    <location>
        <begin position="240"/>
        <end position="355"/>
    </location>
</feature>
<gene>
    <name evidence="2" type="primary">jg21465</name>
    <name evidence="2" type="ORF">PAEG_LOCUS16162</name>
</gene>
<organism evidence="2 3">
    <name type="scientific">Pararge aegeria aegeria</name>
    <dbReference type="NCBI Taxonomy" id="348720"/>
    <lineage>
        <taxon>Eukaryota</taxon>
        <taxon>Metazoa</taxon>
        <taxon>Ecdysozoa</taxon>
        <taxon>Arthropoda</taxon>
        <taxon>Hexapoda</taxon>
        <taxon>Insecta</taxon>
        <taxon>Pterygota</taxon>
        <taxon>Neoptera</taxon>
        <taxon>Endopterygota</taxon>
        <taxon>Lepidoptera</taxon>
        <taxon>Glossata</taxon>
        <taxon>Ditrysia</taxon>
        <taxon>Papilionoidea</taxon>
        <taxon>Nymphalidae</taxon>
        <taxon>Satyrinae</taxon>
        <taxon>Satyrini</taxon>
        <taxon>Parargina</taxon>
        <taxon>Pararge</taxon>
    </lineage>
</organism>
<reference evidence="2" key="1">
    <citation type="submission" date="2022-03" db="EMBL/GenBank/DDBJ databases">
        <authorList>
            <person name="Lindestad O."/>
        </authorList>
    </citation>
    <scope>NUCLEOTIDE SEQUENCE</scope>
</reference>
<dbReference type="Proteomes" id="UP000838756">
    <property type="component" value="Unassembled WGS sequence"/>
</dbReference>
<name>A0A8S4RP84_9NEOP</name>
<protein>
    <submittedName>
        <fullName evidence="2">Jg21465 protein</fullName>
    </submittedName>
</protein>
<proteinExistence type="predicted"/>
<accession>A0A8S4RP84</accession>
<keyword evidence="3" id="KW-1185">Reference proteome</keyword>
<dbReference type="AlphaFoldDB" id="A0A8S4RP84"/>
<feature type="region of interest" description="Disordered" evidence="1">
    <location>
        <begin position="179"/>
        <end position="223"/>
    </location>
</feature>
<feature type="compositionally biased region" description="Polar residues" evidence="1">
    <location>
        <begin position="1"/>
        <end position="10"/>
    </location>
</feature>
<feature type="compositionally biased region" description="Basic and acidic residues" evidence="1">
    <location>
        <begin position="11"/>
        <end position="23"/>
    </location>
</feature>